<dbReference type="Proteomes" id="UP000474802">
    <property type="component" value="Unassembled WGS sequence"/>
</dbReference>
<dbReference type="EMBL" id="JAALFG010000002">
    <property type="protein sequence ID" value="NGP18077.1"/>
    <property type="molecule type" value="Genomic_DNA"/>
</dbReference>
<evidence type="ECO:0000313" key="1">
    <source>
        <dbReference type="EMBL" id="NGP18077.1"/>
    </source>
</evidence>
<keyword evidence="2" id="KW-1185">Reference proteome</keyword>
<organism evidence="1 2">
    <name type="scientific">Devosia aurantiaca</name>
    <dbReference type="NCBI Taxonomy" id="2714858"/>
    <lineage>
        <taxon>Bacteria</taxon>
        <taxon>Pseudomonadati</taxon>
        <taxon>Pseudomonadota</taxon>
        <taxon>Alphaproteobacteria</taxon>
        <taxon>Hyphomicrobiales</taxon>
        <taxon>Devosiaceae</taxon>
        <taxon>Devosia</taxon>
    </lineage>
</organism>
<evidence type="ECO:0000313" key="2">
    <source>
        <dbReference type="Proteomes" id="UP000474802"/>
    </source>
</evidence>
<dbReference type="AlphaFoldDB" id="A0A6M1SEW7"/>
<comment type="caution">
    <text evidence="1">The sequence shown here is derived from an EMBL/GenBank/DDBJ whole genome shotgun (WGS) entry which is preliminary data.</text>
</comment>
<accession>A0A6M1SEW7</accession>
<name>A0A6M1SEW7_9HYPH</name>
<gene>
    <name evidence="1" type="ORF">G5575_10765</name>
</gene>
<reference evidence="1 2" key="2">
    <citation type="submission" date="2020-03" db="EMBL/GenBank/DDBJ databases">
        <title>Devosia chinhatensis sp. nov., isolated from a hexachlorocyclohexane (HCH) dump site in India.</title>
        <authorList>
            <person name="Kumar M."/>
            <person name="Lal R."/>
        </authorList>
    </citation>
    <scope>NUCLEOTIDE SEQUENCE [LARGE SCALE GENOMIC DNA]</scope>
    <source>
        <strain evidence="1 2">H239</strain>
    </source>
</reference>
<protein>
    <submittedName>
        <fullName evidence="1">Uncharacterized protein</fullName>
    </submittedName>
</protein>
<proteinExistence type="predicted"/>
<reference evidence="1 2" key="1">
    <citation type="submission" date="2020-02" db="EMBL/GenBank/DDBJ databases">
        <authorList>
            <person name="Khan S.A."/>
            <person name="Jeon C.O."/>
            <person name="Chun B.H."/>
        </authorList>
    </citation>
    <scope>NUCLEOTIDE SEQUENCE [LARGE SCALE GENOMIC DNA]</scope>
    <source>
        <strain evidence="1 2">H239</strain>
    </source>
</reference>
<dbReference type="RefSeq" id="WP_164534313.1">
    <property type="nucleotide sequence ID" value="NZ_JAALFG010000002.1"/>
</dbReference>
<sequence>MNEDVGDGVALSAVFALAAPAGAAPGQCSMTGYGTFSCDVSVDGGGISFVLPDRQVFVFAHQANNEGFGYLIEDQASAGARPDELGAFAPVEGDPGCWFGPKDEITFCAALEQ</sequence>